<evidence type="ECO:0000259" key="2">
    <source>
        <dbReference type="Pfam" id="PF00171"/>
    </source>
</evidence>
<dbReference type="PANTHER" id="PTHR43353">
    <property type="entry name" value="SUCCINATE-SEMIALDEHYDE DEHYDROGENASE, MITOCHONDRIAL"/>
    <property type="match status" value="1"/>
</dbReference>
<protein>
    <recommendedName>
        <fullName evidence="2">Aldehyde dehydrogenase domain-containing protein</fullName>
    </recommendedName>
</protein>
<dbReference type="Proteomes" id="UP000275408">
    <property type="component" value="Unassembled WGS sequence"/>
</dbReference>
<dbReference type="InterPro" id="IPR015590">
    <property type="entry name" value="Aldehyde_DH_dom"/>
</dbReference>
<gene>
    <name evidence="3" type="ORF">pdam_00023151</name>
</gene>
<dbReference type="PANTHER" id="PTHR43353:SF5">
    <property type="entry name" value="SUCCINATE-SEMIALDEHYDE DEHYDROGENASE, MITOCHONDRIAL"/>
    <property type="match status" value="1"/>
</dbReference>
<keyword evidence="4" id="KW-1185">Reference proteome</keyword>
<evidence type="ECO:0000313" key="3">
    <source>
        <dbReference type="EMBL" id="RMX56399.1"/>
    </source>
</evidence>
<evidence type="ECO:0000256" key="1">
    <source>
        <dbReference type="ARBA" id="ARBA00023002"/>
    </source>
</evidence>
<proteinExistence type="predicted"/>
<dbReference type="GO" id="GO:0004777">
    <property type="term" value="F:succinate-semialdehyde dehydrogenase (NAD+) activity"/>
    <property type="evidence" value="ECO:0007669"/>
    <property type="project" value="TreeGrafter"/>
</dbReference>
<dbReference type="AlphaFoldDB" id="A0A3M6US24"/>
<sequence length="96" mass="10914">MRARLPCGLLGCIRGMALYRSSGYIGGKWKDCETKFPVYNPATGQEIGRVSDMGREDAEEAVKQAYDAFKVWKNVTTKSRSDVRKWRDYPFAVTIN</sequence>
<accession>A0A3M6US24</accession>
<dbReference type="OrthoDB" id="310895at2759"/>
<dbReference type="SUPFAM" id="SSF53720">
    <property type="entry name" value="ALDH-like"/>
    <property type="match status" value="1"/>
</dbReference>
<dbReference type="InterPro" id="IPR016161">
    <property type="entry name" value="Ald_DH/histidinol_DH"/>
</dbReference>
<name>A0A3M6US24_POCDA</name>
<organism evidence="3 4">
    <name type="scientific">Pocillopora damicornis</name>
    <name type="common">Cauliflower coral</name>
    <name type="synonym">Millepora damicornis</name>
    <dbReference type="NCBI Taxonomy" id="46731"/>
    <lineage>
        <taxon>Eukaryota</taxon>
        <taxon>Metazoa</taxon>
        <taxon>Cnidaria</taxon>
        <taxon>Anthozoa</taxon>
        <taxon>Hexacorallia</taxon>
        <taxon>Scleractinia</taxon>
        <taxon>Astrocoeniina</taxon>
        <taxon>Pocilloporidae</taxon>
        <taxon>Pocillopora</taxon>
    </lineage>
</organism>
<dbReference type="GO" id="GO:0009450">
    <property type="term" value="P:gamma-aminobutyric acid catabolic process"/>
    <property type="evidence" value="ECO:0007669"/>
    <property type="project" value="TreeGrafter"/>
</dbReference>
<reference evidence="3 4" key="1">
    <citation type="journal article" date="2018" name="Sci. Rep.">
        <title>Comparative analysis of the Pocillopora damicornis genome highlights role of immune system in coral evolution.</title>
        <authorList>
            <person name="Cunning R."/>
            <person name="Bay R.A."/>
            <person name="Gillette P."/>
            <person name="Baker A.C."/>
            <person name="Traylor-Knowles N."/>
        </authorList>
    </citation>
    <scope>NUCLEOTIDE SEQUENCE [LARGE SCALE GENOMIC DNA]</scope>
    <source>
        <strain evidence="3">RSMAS</strain>
        <tissue evidence="3">Whole animal</tissue>
    </source>
</reference>
<dbReference type="Gene3D" id="3.40.605.10">
    <property type="entry name" value="Aldehyde Dehydrogenase, Chain A, domain 1"/>
    <property type="match status" value="1"/>
</dbReference>
<evidence type="ECO:0000313" key="4">
    <source>
        <dbReference type="Proteomes" id="UP000275408"/>
    </source>
</evidence>
<dbReference type="InterPro" id="IPR050740">
    <property type="entry name" value="Aldehyde_DH_Superfamily"/>
</dbReference>
<dbReference type="Pfam" id="PF00171">
    <property type="entry name" value="Aldedh"/>
    <property type="match status" value="1"/>
</dbReference>
<dbReference type="EMBL" id="RCHS01000847">
    <property type="protein sequence ID" value="RMX56399.1"/>
    <property type="molecule type" value="Genomic_DNA"/>
</dbReference>
<dbReference type="STRING" id="46731.A0A3M6US24"/>
<dbReference type="InterPro" id="IPR016162">
    <property type="entry name" value="Ald_DH_N"/>
</dbReference>
<feature type="domain" description="Aldehyde dehydrogenase" evidence="2">
    <location>
        <begin position="32"/>
        <end position="83"/>
    </location>
</feature>
<comment type="caution">
    <text evidence="3">The sequence shown here is derived from an EMBL/GenBank/DDBJ whole genome shotgun (WGS) entry which is preliminary data.</text>
</comment>
<keyword evidence="1" id="KW-0560">Oxidoreductase</keyword>